<evidence type="ECO:0000259" key="2">
    <source>
        <dbReference type="Pfam" id="PF24864"/>
    </source>
</evidence>
<feature type="compositionally biased region" description="Low complexity" evidence="1">
    <location>
        <begin position="45"/>
        <end position="58"/>
    </location>
</feature>
<dbReference type="InterPro" id="IPR056632">
    <property type="entry name" value="DUF7730"/>
</dbReference>
<feature type="region of interest" description="Disordered" evidence="1">
    <location>
        <begin position="16"/>
        <end position="59"/>
    </location>
</feature>
<dbReference type="OrthoDB" id="2951834at2759"/>
<feature type="compositionally biased region" description="Polar residues" evidence="1">
    <location>
        <begin position="18"/>
        <end position="44"/>
    </location>
</feature>
<dbReference type="AlphaFoldDB" id="A0A8H4VLY1"/>
<organism evidence="3 4">
    <name type="scientific">Cudoniella acicularis</name>
    <dbReference type="NCBI Taxonomy" id="354080"/>
    <lineage>
        <taxon>Eukaryota</taxon>
        <taxon>Fungi</taxon>
        <taxon>Dikarya</taxon>
        <taxon>Ascomycota</taxon>
        <taxon>Pezizomycotina</taxon>
        <taxon>Leotiomycetes</taxon>
        <taxon>Helotiales</taxon>
        <taxon>Tricladiaceae</taxon>
        <taxon>Cudoniella</taxon>
    </lineage>
</organism>
<proteinExistence type="predicted"/>
<evidence type="ECO:0000313" key="4">
    <source>
        <dbReference type="Proteomes" id="UP000566819"/>
    </source>
</evidence>
<dbReference type="PANTHER" id="PTHR42085">
    <property type="entry name" value="F-BOX DOMAIN-CONTAINING PROTEIN"/>
    <property type="match status" value="1"/>
</dbReference>
<reference evidence="3 4" key="1">
    <citation type="submission" date="2020-03" db="EMBL/GenBank/DDBJ databases">
        <title>Draft Genome Sequence of Cudoniella acicularis.</title>
        <authorList>
            <person name="Buettner E."/>
            <person name="Kellner H."/>
        </authorList>
    </citation>
    <scope>NUCLEOTIDE SEQUENCE [LARGE SCALE GENOMIC DNA]</scope>
    <source>
        <strain evidence="3 4">DSM 108380</strain>
    </source>
</reference>
<dbReference type="InterPro" id="IPR038883">
    <property type="entry name" value="AN11006-like"/>
</dbReference>
<protein>
    <recommendedName>
        <fullName evidence="2">DUF7730 domain-containing protein</fullName>
    </recommendedName>
</protein>
<comment type="caution">
    <text evidence="3">The sequence shown here is derived from an EMBL/GenBank/DDBJ whole genome shotgun (WGS) entry which is preliminary data.</text>
</comment>
<dbReference type="EMBL" id="JAAMPI010002333">
    <property type="protein sequence ID" value="KAF4614412.1"/>
    <property type="molecule type" value="Genomic_DNA"/>
</dbReference>
<feature type="domain" description="DUF7730" evidence="2">
    <location>
        <begin position="97"/>
        <end position="153"/>
    </location>
</feature>
<dbReference type="Proteomes" id="UP000566819">
    <property type="component" value="Unassembled WGS sequence"/>
</dbReference>
<evidence type="ECO:0000256" key="1">
    <source>
        <dbReference type="SAM" id="MobiDB-lite"/>
    </source>
</evidence>
<evidence type="ECO:0000313" key="3">
    <source>
        <dbReference type="EMBL" id="KAF4614412.1"/>
    </source>
</evidence>
<keyword evidence="4" id="KW-1185">Reference proteome</keyword>
<name>A0A8H4VLY1_9HELO</name>
<gene>
    <name evidence="3" type="ORF">G7Y89_g15326</name>
</gene>
<dbReference type="PANTHER" id="PTHR42085:SF2">
    <property type="entry name" value="F-BOX DOMAIN-CONTAINING PROTEIN"/>
    <property type="match status" value="1"/>
</dbReference>
<dbReference type="Pfam" id="PF24864">
    <property type="entry name" value="DUF7730"/>
    <property type="match status" value="1"/>
</dbReference>
<accession>A0A8H4VLY1</accession>
<sequence length="175" mass="19575">MASFSGDEDIANAFLDLSPSSTSDAEPLSAQNKGGNRLSDQGVQTTSLSPGTTTPSTSEAKHGLTFLSLPVEIRLRIYYLLLIRRSCPHTPRCLHAAMELRILQTCKQIYNEAVSILYSENKFQVSEPKEILKLARVRPENFESIRRMDIQVPWTAELDSWLELLENWVGGMGYG</sequence>